<reference evidence="2 3" key="1">
    <citation type="submission" date="2020-07" db="EMBL/GenBank/DDBJ databases">
        <title>Genomic Encyclopedia of Type Strains, Phase IV (KMG-V): Genome sequencing to study the core and pangenomes of soil and plant-associated prokaryotes.</title>
        <authorList>
            <person name="Whitman W."/>
        </authorList>
    </citation>
    <scope>NUCLEOTIDE SEQUENCE [LARGE SCALE GENOMIC DNA]</scope>
    <source>
        <strain evidence="2 3">AN3</strain>
    </source>
</reference>
<proteinExistence type="predicted"/>
<dbReference type="AlphaFoldDB" id="A0A839EE87"/>
<keyword evidence="3" id="KW-1185">Reference proteome</keyword>
<dbReference type="RefSeq" id="WP_182547493.1">
    <property type="nucleotide sequence ID" value="NZ_JACGXN010000001.1"/>
</dbReference>
<dbReference type="InterPro" id="IPR026275">
    <property type="entry name" value="Glyoxalase/dOase/EhpR"/>
</dbReference>
<evidence type="ECO:0000259" key="1">
    <source>
        <dbReference type="Pfam" id="PF00903"/>
    </source>
</evidence>
<dbReference type="Gene3D" id="3.30.720.120">
    <property type="match status" value="1"/>
</dbReference>
<dbReference type="SUPFAM" id="SSF54593">
    <property type="entry name" value="Glyoxalase/Bleomycin resistance protein/Dihydroxybiphenyl dioxygenase"/>
    <property type="match status" value="1"/>
</dbReference>
<comment type="caution">
    <text evidence="2">The sequence shown here is derived from an EMBL/GenBank/DDBJ whole genome shotgun (WGS) entry which is preliminary data.</text>
</comment>
<dbReference type="PIRSF" id="PIRSF039020">
    <property type="entry name" value="EhpR"/>
    <property type="match status" value="1"/>
</dbReference>
<keyword evidence="2" id="KW-0456">Lyase</keyword>
<dbReference type="InterPro" id="IPR004360">
    <property type="entry name" value="Glyas_Fos-R_dOase_dom"/>
</dbReference>
<name>A0A839EE87_9HYPH</name>
<keyword evidence="2" id="KW-0223">Dioxygenase</keyword>
<dbReference type="InterPro" id="IPR029068">
    <property type="entry name" value="Glyas_Bleomycin-R_OHBP_Dase"/>
</dbReference>
<protein>
    <submittedName>
        <fullName evidence="2">Catechol 2,3-dioxygenase-like lactoylglutathione lyase family enzyme</fullName>
    </submittedName>
</protein>
<feature type="domain" description="Glyoxalase/fosfomycin resistance/dioxygenase" evidence="1">
    <location>
        <begin position="8"/>
        <end position="115"/>
    </location>
</feature>
<sequence>MANPNLMILYVADAPASRTFYADLLKREPLEETINFAMFALDSGLLLGVWAREKVEPAVTSISSGTELVFSVETDGEVNATHKDWAARGLRIVQAPVHMDFGYTFVALDLDGHRLRMFAATPEGAAQ</sequence>
<accession>A0A839EE87</accession>
<dbReference type="GO" id="GO:0016829">
    <property type="term" value="F:lyase activity"/>
    <property type="evidence" value="ECO:0007669"/>
    <property type="project" value="UniProtKB-KW"/>
</dbReference>
<keyword evidence="2" id="KW-0560">Oxidoreductase</keyword>
<dbReference type="Gene3D" id="3.30.720.110">
    <property type="match status" value="1"/>
</dbReference>
<dbReference type="GO" id="GO:0051213">
    <property type="term" value="F:dioxygenase activity"/>
    <property type="evidence" value="ECO:0007669"/>
    <property type="project" value="UniProtKB-KW"/>
</dbReference>
<evidence type="ECO:0000313" key="3">
    <source>
        <dbReference type="Proteomes" id="UP000549052"/>
    </source>
</evidence>
<dbReference type="EMBL" id="JACGXN010000001">
    <property type="protein sequence ID" value="MBA8876728.1"/>
    <property type="molecule type" value="Genomic_DNA"/>
</dbReference>
<dbReference type="Pfam" id="PF00903">
    <property type="entry name" value="Glyoxalase"/>
    <property type="match status" value="1"/>
</dbReference>
<dbReference type="Proteomes" id="UP000549052">
    <property type="component" value="Unassembled WGS sequence"/>
</dbReference>
<evidence type="ECO:0000313" key="2">
    <source>
        <dbReference type="EMBL" id="MBA8876728.1"/>
    </source>
</evidence>
<gene>
    <name evidence="2" type="ORF">FHW16_000410</name>
</gene>
<organism evidence="2 3">
    <name type="scientific">Phyllobacterium myrsinacearum</name>
    <dbReference type="NCBI Taxonomy" id="28101"/>
    <lineage>
        <taxon>Bacteria</taxon>
        <taxon>Pseudomonadati</taxon>
        <taxon>Pseudomonadota</taxon>
        <taxon>Alphaproteobacteria</taxon>
        <taxon>Hyphomicrobiales</taxon>
        <taxon>Phyllobacteriaceae</taxon>
        <taxon>Phyllobacterium</taxon>
    </lineage>
</organism>